<reference evidence="3" key="2">
    <citation type="submission" date="2020-12" db="UniProtKB">
        <authorList>
            <consortium name="WormBaseParasite"/>
        </authorList>
    </citation>
    <scope>IDENTIFICATION</scope>
</reference>
<evidence type="ECO:0000313" key="4">
    <source>
        <dbReference type="WormBase" id="SRAE_2000431200"/>
    </source>
</evidence>
<gene>
    <name evidence="1 3 4" type="ORF">SRAE_2000431200</name>
</gene>
<organism evidence="1">
    <name type="scientific">Strongyloides ratti</name>
    <name type="common">Parasitic roundworm</name>
    <dbReference type="NCBI Taxonomy" id="34506"/>
    <lineage>
        <taxon>Eukaryota</taxon>
        <taxon>Metazoa</taxon>
        <taxon>Ecdysozoa</taxon>
        <taxon>Nematoda</taxon>
        <taxon>Chromadorea</taxon>
        <taxon>Rhabditida</taxon>
        <taxon>Tylenchina</taxon>
        <taxon>Panagrolaimomorpha</taxon>
        <taxon>Strongyloidoidea</taxon>
        <taxon>Strongyloididae</taxon>
        <taxon>Strongyloides</taxon>
    </lineage>
</organism>
<reference evidence="1 2" key="1">
    <citation type="submission" date="2014-09" db="EMBL/GenBank/DDBJ databases">
        <authorList>
            <person name="Martin A.A."/>
        </authorList>
    </citation>
    <scope>NUCLEOTIDE SEQUENCE</scope>
    <source>
        <strain evidence="2">ED321</strain>
        <strain evidence="1">ED321 Heterogonic</strain>
    </source>
</reference>
<sequence length="107" mass="12783">MKESNIECNHCRNMYDSRSYCTVCAGAYKRKESDNIYGNKKSPTFSKKYFHFQNNNKKTCHSHRKHQTQCHHCHRWNITGRICSCRQTSELLFPTVILKDHHHHHHG</sequence>
<dbReference type="WBParaSite" id="SRAE_2000431200.1">
    <property type="protein sequence ID" value="SRAE_2000431200.1"/>
    <property type="gene ID" value="WBGene00264542"/>
</dbReference>
<protein>
    <submittedName>
        <fullName evidence="1 3">Uncharacterized protein</fullName>
    </submittedName>
</protein>
<name>A0A090MZW9_STRRB</name>
<proteinExistence type="predicted"/>
<keyword evidence="2" id="KW-1185">Reference proteome</keyword>
<dbReference type="CTD" id="36382035"/>
<accession>A0A090MZW9</accession>
<dbReference type="GeneID" id="36382035"/>
<dbReference type="Proteomes" id="UP000035682">
    <property type="component" value="Unplaced"/>
</dbReference>
<dbReference type="RefSeq" id="XP_024508864.1">
    <property type="nucleotide sequence ID" value="XM_024643167.1"/>
</dbReference>
<evidence type="ECO:0000313" key="1">
    <source>
        <dbReference type="EMBL" id="CEF69665.1"/>
    </source>
</evidence>
<evidence type="ECO:0000313" key="3">
    <source>
        <dbReference type="WBParaSite" id="SRAE_2000431200.1"/>
    </source>
</evidence>
<dbReference type="AlphaFoldDB" id="A0A090MZW9"/>
<evidence type="ECO:0000313" key="2">
    <source>
        <dbReference type="Proteomes" id="UP000035682"/>
    </source>
</evidence>
<dbReference type="EMBL" id="LN609529">
    <property type="protein sequence ID" value="CEF69665.1"/>
    <property type="molecule type" value="Genomic_DNA"/>
</dbReference>
<dbReference type="WormBase" id="SRAE_2000431200">
    <property type="protein sequence ID" value="SRP03101"/>
    <property type="gene ID" value="WBGene00264542"/>
</dbReference>